<dbReference type="Proteomes" id="UP000250235">
    <property type="component" value="Unassembled WGS sequence"/>
</dbReference>
<sequence>MRRRPSFPPRALARATTMRVGHAWRLEVALHDAQPLRMRLADDAQSLRRSLARRWPMLEALVDVGRAPVARRSAHLCCDAVRLVVPAGRTKRRWLDALRDLAAAAGRGVARRWMRAAMRPCGARDFRWRPPAGRRSGESPAMS</sequence>
<proteinExistence type="predicted"/>
<accession>A0A2Z7D9H3</accession>
<evidence type="ECO:0000313" key="1">
    <source>
        <dbReference type="EMBL" id="KZV56189.1"/>
    </source>
</evidence>
<name>A0A2Z7D9H3_9LAMI</name>
<dbReference type="AlphaFoldDB" id="A0A2Z7D9H3"/>
<protein>
    <submittedName>
        <fullName evidence="1">Uncharacterized protein</fullName>
    </submittedName>
</protein>
<reference evidence="1 2" key="1">
    <citation type="journal article" date="2015" name="Proc. Natl. Acad. Sci. U.S.A.">
        <title>The resurrection genome of Boea hygrometrica: A blueprint for survival of dehydration.</title>
        <authorList>
            <person name="Xiao L."/>
            <person name="Yang G."/>
            <person name="Zhang L."/>
            <person name="Yang X."/>
            <person name="Zhao S."/>
            <person name="Ji Z."/>
            <person name="Zhou Q."/>
            <person name="Hu M."/>
            <person name="Wang Y."/>
            <person name="Chen M."/>
            <person name="Xu Y."/>
            <person name="Jin H."/>
            <person name="Xiao X."/>
            <person name="Hu G."/>
            <person name="Bao F."/>
            <person name="Hu Y."/>
            <person name="Wan P."/>
            <person name="Li L."/>
            <person name="Deng X."/>
            <person name="Kuang T."/>
            <person name="Xiang C."/>
            <person name="Zhu J.K."/>
            <person name="Oliver M.J."/>
            <person name="He Y."/>
        </authorList>
    </citation>
    <scope>NUCLEOTIDE SEQUENCE [LARGE SCALE GENOMIC DNA]</scope>
    <source>
        <strain evidence="2">cv. XS01</strain>
    </source>
</reference>
<keyword evidence="2" id="KW-1185">Reference proteome</keyword>
<dbReference type="EMBL" id="KQ988221">
    <property type="protein sequence ID" value="KZV56189.1"/>
    <property type="molecule type" value="Genomic_DNA"/>
</dbReference>
<organism evidence="1 2">
    <name type="scientific">Dorcoceras hygrometricum</name>
    <dbReference type="NCBI Taxonomy" id="472368"/>
    <lineage>
        <taxon>Eukaryota</taxon>
        <taxon>Viridiplantae</taxon>
        <taxon>Streptophyta</taxon>
        <taxon>Embryophyta</taxon>
        <taxon>Tracheophyta</taxon>
        <taxon>Spermatophyta</taxon>
        <taxon>Magnoliopsida</taxon>
        <taxon>eudicotyledons</taxon>
        <taxon>Gunneridae</taxon>
        <taxon>Pentapetalae</taxon>
        <taxon>asterids</taxon>
        <taxon>lamiids</taxon>
        <taxon>Lamiales</taxon>
        <taxon>Gesneriaceae</taxon>
        <taxon>Didymocarpoideae</taxon>
        <taxon>Trichosporeae</taxon>
        <taxon>Loxocarpinae</taxon>
        <taxon>Dorcoceras</taxon>
    </lineage>
</organism>
<gene>
    <name evidence="1" type="ORF">F511_23786</name>
</gene>
<evidence type="ECO:0000313" key="2">
    <source>
        <dbReference type="Proteomes" id="UP000250235"/>
    </source>
</evidence>